<dbReference type="Proteomes" id="UP001432166">
    <property type="component" value="Chromosome"/>
</dbReference>
<dbReference type="RefSeq" id="WP_328937744.1">
    <property type="nucleotide sequence ID" value="NZ_CP108133.1"/>
</dbReference>
<name>A0ABZ1JIC4_9ACTN</name>
<sequence>MTRPAVRMCARCERTTAEPVLVHEVDAATGPGFNVYACQECADHYPPRRDPYELPGAEPRRSRLTLRVYRVDVDGTVSEERDKVEVLVRGGALPVSLTSAFPPCGCPRCRAR</sequence>
<accession>A0ABZ1JIC4</accession>
<keyword evidence="2" id="KW-1185">Reference proteome</keyword>
<evidence type="ECO:0000313" key="1">
    <source>
        <dbReference type="EMBL" id="WTP49794.1"/>
    </source>
</evidence>
<evidence type="ECO:0000313" key="2">
    <source>
        <dbReference type="Proteomes" id="UP001432166"/>
    </source>
</evidence>
<reference evidence="1" key="1">
    <citation type="submission" date="2022-10" db="EMBL/GenBank/DDBJ databases">
        <title>The complete genomes of actinobacterial strains from the NBC collection.</title>
        <authorList>
            <person name="Joergensen T.S."/>
            <person name="Alvarez Arevalo M."/>
            <person name="Sterndorff E.B."/>
            <person name="Faurdal D."/>
            <person name="Vuksanovic O."/>
            <person name="Mourched A.-S."/>
            <person name="Charusanti P."/>
            <person name="Shaw S."/>
            <person name="Blin K."/>
            <person name="Weber T."/>
        </authorList>
    </citation>
    <scope>NUCLEOTIDE SEQUENCE</scope>
    <source>
        <strain evidence="1">NBC_00189</strain>
    </source>
</reference>
<proteinExistence type="predicted"/>
<gene>
    <name evidence="1" type="ORF">OG288_16675</name>
</gene>
<protein>
    <submittedName>
        <fullName evidence="1">Uncharacterized protein</fullName>
    </submittedName>
</protein>
<organism evidence="1 2">
    <name type="scientific">Streptomyces tauricus</name>
    <dbReference type="NCBI Taxonomy" id="68274"/>
    <lineage>
        <taxon>Bacteria</taxon>
        <taxon>Bacillati</taxon>
        <taxon>Actinomycetota</taxon>
        <taxon>Actinomycetes</taxon>
        <taxon>Kitasatosporales</taxon>
        <taxon>Streptomycetaceae</taxon>
        <taxon>Streptomyces</taxon>
        <taxon>Streptomyces aurantiacus group</taxon>
    </lineage>
</organism>
<dbReference type="EMBL" id="CP108133">
    <property type="protein sequence ID" value="WTP49794.1"/>
    <property type="molecule type" value="Genomic_DNA"/>
</dbReference>